<keyword evidence="2" id="KW-1185">Reference proteome</keyword>
<dbReference type="Proteomes" id="UP001627154">
    <property type="component" value="Unassembled WGS sequence"/>
</dbReference>
<dbReference type="AlphaFoldDB" id="A0ABD2X0F4"/>
<comment type="caution">
    <text evidence="1">The sequence shown here is derived from an EMBL/GenBank/DDBJ whole genome shotgun (WGS) entry which is preliminary data.</text>
</comment>
<organism evidence="1 2">
    <name type="scientific">Trichogramma kaykai</name>
    <dbReference type="NCBI Taxonomy" id="54128"/>
    <lineage>
        <taxon>Eukaryota</taxon>
        <taxon>Metazoa</taxon>
        <taxon>Ecdysozoa</taxon>
        <taxon>Arthropoda</taxon>
        <taxon>Hexapoda</taxon>
        <taxon>Insecta</taxon>
        <taxon>Pterygota</taxon>
        <taxon>Neoptera</taxon>
        <taxon>Endopterygota</taxon>
        <taxon>Hymenoptera</taxon>
        <taxon>Apocrita</taxon>
        <taxon>Proctotrupomorpha</taxon>
        <taxon>Chalcidoidea</taxon>
        <taxon>Trichogrammatidae</taxon>
        <taxon>Trichogramma</taxon>
    </lineage>
</organism>
<reference evidence="1 2" key="1">
    <citation type="journal article" date="2024" name="bioRxiv">
        <title>A reference genome for Trichogramma kaykai: A tiny desert-dwelling parasitoid wasp with competing sex-ratio distorters.</title>
        <authorList>
            <person name="Culotta J."/>
            <person name="Lindsey A.R."/>
        </authorList>
    </citation>
    <scope>NUCLEOTIDE SEQUENCE [LARGE SCALE GENOMIC DNA]</scope>
    <source>
        <strain evidence="1 2">KSX58</strain>
    </source>
</reference>
<proteinExistence type="predicted"/>
<gene>
    <name evidence="1" type="ORF">TKK_007450</name>
</gene>
<evidence type="ECO:0000313" key="2">
    <source>
        <dbReference type="Proteomes" id="UP001627154"/>
    </source>
</evidence>
<sequence length="83" mass="8971">MGVAKSESGDVALARVRLVSRYFLGKSRTCACDATVHVYADGSAAGCARRVSHTRLEAAIARGLRSTRNRILAPYIHSPRRSV</sequence>
<name>A0ABD2X0F4_9HYME</name>
<protein>
    <submittedName>
        <fullName evidence="1">Uncharacterized protein</fullName>
    </submittedName>
</protein>
<dbReference type="EMBL" id="JBJJXI010000059">
    <property type="protein sequence ID" value="KAL3398261.1"/>
    <property type="molecule type" value="Genomic_DNA"/>
</dbReference>
<accession>A0ABD2X0F4</accession>
<evidence type="ECO:0000313" key="1">
    <source>
        <dbReference type="EMBL" id="KAL3398261.1"/>
    </source>
</evidence>